<dbReference type="InterPro" id="IPR036849">
    <property type="entry name" value="Enolase-like_C_sf"/>
</dbReference>
<dbReference type="InterPro" id="IPR034603">
    <property type="entry name" value="Dipeptide_epimerase"/>
</dbReference>
<comment type="cofactor">
    <cofactor evidence="6 7">
        <name>Mg(2+)</name>
        <dbReference type="ChEBI" id="CHEBI:18420"/>
    </cofactor>
    <text evidence="6 7">Binds 1 Mg(2+) ion per subunit.</text>
</comment>
<evidence type="ECO:0000256" key="3">
    <source>
        <dbReference type="ARBA" id="ARBA00022842"/>
    </source>
</evidence>
<feature type="binding site" evidence="6">
    <location>
        <position position="245"/>
    </location>
    <ligand>
        <name>Mg(2+)</name>
        <dbReference type="ChEBI" id="CHEBI:18420"/>
    </ligand>
</feature>
<evidence type="ECO:0000256" key="1">
    <source>
        <dbReference type="ARBA" id="ARBA00008031"/>
    </source>
</evidence>
<dbReference type="Proteomes" id="UP000019678">
    <property type="component" value="Unassembled WGS sequence"/>
</dbReference>
<dbReference type="GO" id="GO:0006518">
    <property type="term" value="P:peptide metabolic process"/>
    <property type="evidence" value="ECO:0007669"/>
    <property type="project" value="UniProtKB-ARBA"/>
</dbReference>
<dbReference type="InterPro" id="IPR029017">
    <property type="entry name" value="Enolase-like_N"/>
</dbReference>
<protein>
    <recommendedName>
        <fullName evidence="7">Dipeptide epimerase</fullName>
        <ecNumber evidence="7">5.1.1.-</ecNumber>
    </recommendedName>
</protein>
<evidence type="ECO:0000313" key="9">
    <source>
        <dbReference type="EMBL" id="EYF04340.1"/>
    </source>
</evidence>
<evidence type="ECO:0000313" key="10">
    <source>
        <dbReference type="Proteomes" id="UP000019678"/>
    </source>
</evidence>
<dbReference type="SFLD" id="SFLDF00009">
    <property type="entry name" value="o-succinylbenzoate_synthase"/>
    <property type="match status" value="1"/>
</dbReference>
<dbReference type="InterPro" id="IPR013341">
    <property type="entry name" value="Mandelate_racemase_N_dom"/>
</dbReference>
<dbReference type="SFLD" id="SFLDG00180">
    <property type="entry name" value="muconate_cycloisomerase"/>
    <property type="match status" value="1"/>
</dbReference>
<evidence type="ECO:0000256" key="6">
    <source>
        <dbReference type="PIRSR" id="PIRSR634603-3"/>
    </source>
</evidence>
<feature type="binding site" evidence="6">
    <location>
        <position position="220"/>
    </location>
    <ligand>
        <name>Mg(2+)</name>
        <dbReference type="ChEBI" id="CHEBI:18420"/>
    </ligand>
</feature>
<dbReference type="Pfam" id="PF13378">
    <property type="entry name" value="MR_MLE_C"/>
    <property type="match status" value="1"/>
</dbReference>
<evidence type="ECO:0000259" key="8">
    <source>
        <dbReference type="SMART" id="SM00922"/>
    </source>
</evidence>
<keyword evidence="4 7" id="KW-0413">Isomerase</keyword>
<keyword evidence="2 6" id="KW-0479">Metal-binding</keyword>
<name>A0A017T6B2_9BACT</name>
<evidence type="ECO:0000256" key="5">
    <source>
        <dbReference type="PIRSR" id="PIRSR634603-1"/>
    </source>
</evidence>
<dbReference type="EC" id="5.1.1.-" evidence="7"/>
<dbReference type="RefSeq" id="WP_044244371.1">
    <property type="nucleotide sequence ID" value="NZ_ASRX01000035.1"/>
</dbReference>
<dbReference type="Pfam" id="PF02746">
    <property type="entry name" value="MR_MLE_N"/>
    <property type="match status" value="1"/>
</dbReference>
<comment type="similarity">
    <text evidence="1 7">Belongs to the mandelate racemase/muconate lactonizing enzyme family.</text>
</comment>
<dbReference type="SFLD" id="SFLDS00001">
    <property type="entry name" value="Enolase"/>
    <property type="match status" value="1"/>
</dbReference>
<organism evidence="9 10">
    <name type="scientific">Chondromyces apiculatus DSM 436</name>
    <dbReference type="NCBI Taxonomy" id="1192034"/>
    <lineage>
        <taxon>Bacteria</taxon>
        <taxon>Pseudomonadati</taxon>
        <taxon>Myxococcota</taxon>
        <taxon>Polyangia</taxon>
        <taxon>Polyangiales</taxon>
        <taxon>Polyangiaceae</taxon>
        <taxon>Chondromyces</taxon>
    </lineage>
</organism>
<dbReference type="Gene3D" id="3.20.20.120">
    <property type="entry name" value="Enolase-like C-terminal domain"/>
    <property type="match status" value="1"/>
</dbReference>
<feature type="active site" description="Proton acceptor; specific for (S)-substrate epimerization" evidence="5">
    <location>
        <position position="269"/>
    </location>
</feature>
<evidence type="ECO:0000256" key="4">
    <source>
        <dbReference type="ARBA" id="ARBA00023235"/>
    </source>
</evidence>
<proteinExistence type="inferred from homology"/>
<dbReference type="GO" id="GO:0046872">
    <property type="term" value="F:metal ion binding"/>
    <property type="evidence" value="ECO:0007669"/>
    <property type="project" value="UniProtKB-KW"/>
</dbReference>
<dbReference type="OrthoDB" id="9775391at2"/>
<dbReference type="STRING" id="1192034.CAP_4604"/>
<dbReference type="SUPFAM" id="SSF51604">
    <property type="entry name" value="Enolase C-terminal domain-like"/>
    <property type="match status" value="1"/>
</dbReference>
<dbReference type="PANTHER" id="PTHR48073:SF2">
    <property type="entry name" value="O-SUCCINYLBENZOATE SYNTHASE"/>
    <property type="match status" value="1"/>
</dbReference>
<dbReference type="GO" id="GO:0016855">
    <property type="term" value="F:racemase and epimerase activity, acting on amino acids and derivatives"/>
    <property type="evidence" value="ECO:0007669"/>
    <property type="project" value="UniProtKB-UniRule"/>
</dbReference>
<dbReference type="PANTHER" id="PTHR48073">
    <property type="entry name" value="O-SUCCINYLBENZOATE SYNTHASE-RELATED"/>
    <property type="match status" value="1"/>
</dbReference>
<evidence type="ECO:0000256" key="2">
    <source>
        <dbReference type="ARBA" id="ARBA00022723"/>
    </source>
</evidence>
<dbReference type="AlphaFoldDB" id="A0A017T6B2"/>
<reference evidence="9 10" key="1">
    <citation type="submission" date="2013-05" db="EMBL/GenBank/DDBJ databases">
        <title>Genome assembly of Chondromyces apiculatus DSM 436.</title>
        <authorList>
            <person name="Sharma G."/>
            <person name="Khatri I."/>
            <person name="Kaur C."/>
            <person name="Mayilraj S."/>
            <person name="Subramanian S."/>
        </authorList>
    </citation>
    <scope>NUCLEOTIDE SEQUENCE [LARGE SCALE GENOMIC DNA]</scope>
    <source>
        <strain evidence="9 10">DSM 436</strain>
    </source>
</reference>
<dbReference type="Gene3D" id="3.30.390.10">
    <property type="entry name" value="Enolase-like, N-terminal domain"/>
    <property type="match status" value="1"/>
</dbReference>
<dbReference type="CDD" id="cd03319">
    <property type="entry name" value="L-Ala-DL-Glu_epimerase"/>
    <property type="match status" value="1"/>
</dbReference>
<sequence length="361" mass="37170">MLPSSIRRLSIETLDIPLREPFGISGGAQEIAANLLVGVHLADGTVGIGEAAPFPAFNGETQASTRAALEAVRAQVEGADVHAYRRLAATLKAAIPEAGAARCAIETAVLDALTRRAKVPLWAFFGGVETALRTDITITTGTEEHARQAASRHAATGFDMLKIKIGGSTQEADLARIAAVTAAAPECALILDANGGLTAEATLDLLARARDLGARVALLEQPVPREDLEGMREVVRRAGVDVAADESLTSAAEAVRLAAAGAATVLNLKPMKHGLVEALDIAAVGRAAGLGLMIGGLVESVLAMTTSACLAAGLGGFRFVDLDTPLFLAENPFTGGFAQRGPHLDLSGIDAGHGVRSDRLT</sequence>
<dbReference type="SUPFAM" id="SSF54826">
    <property type="entry name" value="Enolase N-terminal domain-like"/>
    <property type="match status" value="1"/>
</dbReference>
<dbReference type="EMBL" id="ASRX01000035">
    <property type="protein sequence ID" value="EYF04340.1"/>
    <property type="molecule type" value="Genomic_DNA"/>
</dbReference>
<dbReference type="InterPro" id="IPR013342">
    <property type="entry name" value="Mandelate_racemase_C"/>
</dbReference>
<dbReference type="SMART" id="SM00922">
    <property type="entry name" value="MR_MLE"/>
    <property type="match status" value="1"/>
</dbReference>
<gene>
    <name evidence="9" type="ORF">CAP_4604</name>
</gene>
<dbReference type="eggNOG" id="COG4948">
    <property type="taxonomic scope" value="Bacteria"/>
</dbReference>
<dbReference type="InterPro" id="IPR029065">
    <property type="entry name" value="Enolase_C-like"/>
</dbReference>
<comment type="caution">
    <text evidence="9">The sequence shown here is derived from an EMBL/GenBank/DDBJ whole genome shotgun (WGS) entry which is preliminary data.</text>
</comment>
<feature type="domain" description="Mandelate racemase/muconate lactonizing enzyme C-terminal" evidence="8">
    <location>
        <begin position="143"/>
        <end position="241"/>
    </location>
</feature>
<accession>A0A017T6B2</accession>
<evidence type="ECO:0000256" key="7">
    <source>
        <dbReference type="RuleBase" id="RU366006"/>
    </source>
</evidence>
<keyword evidence="3 6" id="KW-0460">Magnesium</keyword>
<feature type="active site" description="Proton acceptor; specific for (R)-substrate epimerization" evidence="5">
    <location>
        <position position="164"/>
    </location>
</feature>
<feature type="binding site" evidence="6">
    <location>
        <position position="192"/>
    </location>
    <ligand>
        <name>Mg(2+)</name>
        <dbReference type="ChEBI" id="CHEBI:18420"/>
    </ligand>
</feature>
<keyword evidence="10" id="KW-1185">Reference proteome</keyword>